<comment type="caution">
    <text evidence="2">The sequence shown here is derived from an EMBL/GenBank/DDBJ whole genome shotgun (WGS) entry which is preliminary data.</text>
</comment>
<dbReference type="EMBL" id="BDGU01000217">
    <property type="protein sequence ID" value="GAW04936.1"/>
    <property type="molecule type" value="Genomic_DNA"/>
</dbReference>
<sequence length="257" mass="29130">MRLFSFIRCAVALYGLTLEAFYPFDALPVTVSDEIKETLKAQAKDVNYISAIISLSFLTIFLYLIAVFSVVHGAVRIAMYYRPKFRELVEKRMAERALKAQNKKKHSKRAVLRSVMFNLLFSVLLIINDIIFNRPEDASSFKEGVTERFEYLLQGAMSIACVQFLALSCTLIFAVFFSAARAIYRGCRQRRVVADEESRLAPTDMAEVEAEGQKTFALEEKLVDLSDGFDVIYEKMETYAAPPAVEAEAIEEPLIKL</sequence>
<keyword evidence="3" id="KW-1185">Reference proteome</keyword>
<proteinExistence type="predicted"/>
<accession>A0A1Q3ECK0</accession>
<dbReference type="Proteomes" id="UP000188533">
    <property type="component" value="Unassembled WGS sequence"/>
</dbReference>
<keyword evidence="1" id="KW-0472">Membrane</keyword>
<gene>
    <name evidence="2" type="ORF">LENED_006760</name>
</gene>
<dbReference type="AlphaFoldDB" id="A0A1Q3ECK0"/>
<name>A0A1Q3ECK0_LENED</name>
<keyword evidence="1" id="KW-1133">Transmembrane helix</keyword>
<feature type="transmembrane region" description="Helical" evidence="1">
    <location>
        <begin position="151"/>
        <end position="180"/>
    </location>
</feature>
<keyword evidence="1" id="KW-0812">Transmembrane</keyword>
<evidence type="ECO:0000313" key="3">
    <source>
        <dbReference type="Proteomes" id="UP000188533"/>
    </source>
</evidence>
<feature type="transmembrane region" description="Helical" evidence="1">
    <location>
        <begin position="110"/>
        <end position="131"/>
    </location>
</feature>
<evidence type="ECO:0000256" key="1">
    <source>
        <dbReference type="SAM" id="Phobius"/>
    </source>
</evidence>
<protein>
    <submittedName>
        <fullName evidence="2">Uncharacterized protein</fullName>
    </submittedName>
</protein>
<evidence type="ECO:0000313" key="2">
    <source>
        <dbReference type="EMBL" id="GAW04936.1"/>
    </source>
</evidence>
<feature type="transmembrane region" description="Helical" evidence="1">
    <location>
        <begin position="48"/>
        <end position="75"/>
    </location>
</feature>
<reference evidence="2 3" key="1">
    <citation type="submission" date="2016-08" db="EMBL/GenBank/DDBJ databases">
        <authorList>
            <consortium name="Lentinula edodes genome sequencing consortium"/>
            <person name="Sakamoto Y."/>
            <person name="Nakade K."/>
            <person name="Sato S."/>
            <person name="Yoshida Y."/>
            <person name="Miyazaki K."/>
            <person name="Natsume S."/>
            <person name="Konno N."/>
        </authorList>
    </citation>
    <scope>NUCLEOTIDE SEQUENCE [LARGE SCALE GENOMIC DNA]</scope>
    <source>
        <strain evidence="2 3">NBRC 111202</strain>
    </source>
</reference>
<organism evidence="2 3">
    <name type="scientific">Lentinula edodes</name>
    <name type="common">Shiitake mushroom</name>
    <name type="synonym">Lentinus edodes</name>
    <dbReference type="NCBI Taxonomy" id="5353"/>
    <lineage>
        <taxon>Eukaryota</taxon>
        <taxon>Fungi</taxon>
        <taxon>Dikarya</taxon>
        <taxon>Basidiomycota</taxon>
        <taxon>Agaricomycotina</taxon>
        <taxon>Agaricomycetes</taxon>
        <taxon>Agaricomycetidae</taxon>
        <taxon>Agaricales</taxon>
        <taxon>Marasmiineae</taxon>
        <taxon>Omphalotaceae</taxon>
        <taxon>Lentinula</taxon>
    </lineage>
</organism>
<reference evidence="2 3" key="2">
    <citation type="submission" date="2017-02" db="EMBL/GenBank/DDBJ databases">
        <title>A genome survey and senescence transcriptome analysis in Lentinula edodes.</title>
        <authorList>
            <person name="Sakamoto Y."/>
            <person name="Nakade K."/>
            <person name="Sato S."/>
            <person name="Yoshida Y."/>
            <person name="Miyazaki K."/>
            <person name="Natsume S."/>
            <person name="Konno N."/>
        </authorList>
    </citation>
    <scope>NUCLEOTIDE SEQUENCE [LARGE SCALE GENOMIC DNA]</scope>
    <source>
        <strain evidence="2 3">NBRC 111202</strain>
    </source>
</reference>